<dbReference type="InterPro" id="IPR019734">
    <property type="entry name" value="TPR_rpt"/>
</dbReference>
<dbReference type="Pfam" id="PF01381">
    <property type="entry name" value="HTH_3"/>
    <property type="match status" value="1"/>
</dbReference>
<dbReference type="GO" id="GO:0003677">
    <property type="term" value="F:DNA binding"/>
    <property type="evidence" value="ECO:0007669"/>
    <property type="project" value="UniProtKB-KW"/>
</dbReference>
<dbReference type="AlphaFoldDB" id="A0A2N3LIQ1"/>
<dbReference type="InterPro" id="IPR010982">
    <property type="entry name" value="Lambda_DNA-bd_dom_sf"/>
</dbReference>
<dbReference type="Pfam" id="PF13424">
    <property type="entry name" value="TPR_12"/>
    <property type="match status" value="1"/>
</dbReference>
<dbReference type="CDD" id="cd00093">
    <property type="entry name" value="HTH_XRE"/>
    <property type="match status" value="1"/>
</dbReference>
<evidence type="ECO:0000259" key="2">
    <source>
        <dbReference type="PROSITE" id="PS50943"/>
    </source>
</evidence>
<dbReference type="InterPro" id="IPR001387">
    <property type="entry name" value="Cro/C1-type_HTH"/>
</dbReference>
<keyword evidence="1" id="KW-0238">DNA-binding</keyword>
<gene>
    <name evidence="3" type="ORF">CWO92_14090</name>
</gene>
<dbReference type="PANTHER" id="PTHR46797">
    <property type="entry name" value="HTH-TYPE TRANSCRIPTIONAL REGULATOR"/>
    <property type="match status" value="1"/>
</dbReference>
<dbReference type="Gene3D" id="1.10.260.40">
    <property type="entry name" value="lambda repressor-like DNA-binding domains"/>
    <property type="match status" value="1"/>
</dbReference>
<dbReference type="SMART" id="SM00530">
    <property type="entry name" value="HTH_XRE"/>
    <property type="match status" value="1"/>
</dbReference>
<dbReference type="InterPro" id="IPR050807">
    <property type="entry name" value="TransReg_Diox_bact_type"/>
</dbReference>
<evidence type="ECO:0000256" key="1">
    <source>
        <dbReference type="ARBA" id="ARBA00023125"/>
    </source>
</evidence>
<name>A0A2N3LIQ1_9BACI</name>
<reference evidence="3 4" key="1">
    <citation type="submission" date="2017-11" db="EMBL/GenBank/DDBJ databases">
        <title>Bacillus camelliae sp. nov., isolated from pu'er tea.</title>
        <authorList>
            <person name="Niu L."/>
        </authorList>
    </citation>
    <scope>NUCLEOTIDE SEQUENCE [LARGE SCALE GENOMIC DNA]</scope>
    <source>
        <strain evidence="3 4">7578-1</strain>
    </source>
</reference>
<dbReference type="OrthoDB" id="252257at2"/>
<protein>
    <recommendedName>
        <fullName evidence="2">HTH cro/C1-type domain-containing protein</fullName>
    </recommendedName>
</protein>
<dbReference type="RefSeq" id="WP_101354849.1">
    <property type="nucleotide sequence ID" value="NZ_PIQO01000010.1"/>
</dbReference>
<dbReference type="PANTHER" id="PTHR46797:SF1">
    <property type="entry name" value="METHYLPHOSPHONATE SYNTHASE"/>
    <property type="match status" value="1"/>
</dbReference>
<dbReference type="InterPro" id="IPR011990">
    <property type="entry name" value="TPR-like_helical_dom_sf"/>
</dbReference>
<dbReference type="GO" id="GO:0005829">
    <property type="term" value="C:cytosol"/>
    <property type="evidence" value="ECO:0007669"/>
    <property type="project" value="TreeGrafter"/>
</dbReference>
<dbReference type="SUPFAM" id="SSF47413">
    <property type="entry name" value="lambda repressor-like DNA-binding domains"/>
    <property type="match status" value="1"/>
</dbReference>
<sequence>MSIGTRIRYYRLQKKLSLEDLAKDITTVPYLSSIENNEHTPPIELLSQLCDKLEIPFMTYQNNELELLFQEWNRCLLMNDTENSDACYKKITEKISESNDIFAVMTYHIYLIRYHLLHNELEEAQDIINFFIPLQNDMPDILKYSYQKFRGNYYYIKGQYLEAERFFKDAKNYLISVKELYNLEKADLFYMYGLTLGRLTKNTLSIFHMEEALSLFQQSYHMRRCTDCHLMLGVIYRRMQDYKEAEKHYNFARQLAYSLDFKDIKIKVENNLGYLMAEQGKSEEAIGHYLKSFGQSDFSMTEDKINTIINIIKEYHKIGFKEQVEKWLHEGLELLHSKEQYSEIYKEQMIELKFYQYTVNDYPSGFESFILNEAIPYFESIKRYQRVVLLAKTLGDYYQKRNEYKSAATSFAIANSAYEKIINFLRRNPK</sequence>
<dbReference type="Gene3D" id="1.25.40.10">
    <property type="entry name" value="Tetratricopeptide repeat domain"/>
    <property type="match status" value="1"/>
</dbReference>
<accession>A0A2N3LIQ1</accession>
<proteinExistence type="predicted"/>
<organism evidence="3 4">
    <name type="scientific">Heyndrickxia camelliae</name>
    <dbReference type="NCBI Taxonomy" id="1707093"/>
    <lineage>
        <taxon>Bacteria</taxon>
        <taxon>Bacillati</taxon>
        <taxon>Bacillota</taxon>
        <taxon>Bacilli</taxon>
        <taxon>Bacillales</taxon>
        <taxon>Bacillaceae</taxon>
        <taxon>Heyndrickxia</taxon>
    </lineage>
</organism>
<feature type="domain" description="HTH cro/C1-type" evidence="2">
    <location>
        <begin position="7"/>
        <end position="61"/>
    </location>
</feature>
<dbReference type="SUPFAM" id="SSF48452">
    <property type="entry name" value="TPR-like"/>
    <property type="match status" value="1"/>
</dbReference>
<dbReference type="PROSITE" id="PS50943">
    <property type="entry name" value="HTH_CROC1"/>
    <property type="match status" value="1"/>
</dbReference>
<dbReference type="SMART" id="SM00028">
    <property type="entry name" value="TPR"/>
    <property type="match status" value="3"/>
</dbReference>
<dbReference type="GO" id="GO:0003700">
    <property type="term" value="F:DNA-binding transcription factor activity"/>
    <property type="evidence" value="ECO:0007669"/>
    <property type="project" value="TreeGrafter"/>
</dbReference>
<evidence type="ECO:0000313" key="4">
    <source>
        <dbReference type="Proteomes" id="UP000233440"/>
    </source>
</evidence>
<keyword evidence="4" id="KW-1185">Reference proteome</keyword>
<dbReference type="EMBL" id="PIQO01000010">
    <property type="protein sequence ID" value="PKR84510.1"/>
    <property type="molecule type" value="Genomic_DNA"/>
</dbReference>
<dbReference type="Proteomes" id="UP000233440">
    <property type="component" value="Unassembled WGS sequence"/>
</dbReference>
<evidence type="ECO:0000313" key="3">
    <source>
        <dbReference type="EMBL" id="PKR84510.1"/>
    </source>
</evidence>
<comment type="caution">
    <text evidence="3">The sequence shown here is derived from an EMBL/GenBank/DDBJ whole genome shotgun (WGS) entry which is preliminary data.</text>
</comment>